<evidence type="ECO:0000313" key="8">
    <source>
        <dbReference type="Proteomes" id="UP000683925"/>
    </source>
</evidence>
<feature type="transmembrane region" description="Helical" evidence="5">
    <location>
        <begin position="129"/>
        <end position="150"/>
    </location>
</feature>
<dbReference type="Proteomes" id="UP000683925">
    <property type="component" value="Unassembled WGS sequence"/>
</dbReference>
<dbReference type="AlphaFoldDB" id="A0A8S1Y7E7"/>
<gene>
    <name evidence="7" type="ORF">POCTA_138.1.T1480073</name>
</gene>
<feature type="transmembrane region" description="Helical" evidence="5">
    <location>
        <begin position="264"/>
        <end position="282"/>
    </location>
</feature>
<evidence type="ECO:0000259" key="6">
    <source>
        <dbReference type="Pfam" id="PF00520"/>
    </source>
</evidence>
<dbReference type="InterPro" id="IPR005821">
    <property type="entry name" value="Ion_trans_dom"/>
</dbReference>
<feature type="transmembrane region" description="Helical" evidence="5">
    <location>
        <begin position="363"/>
        <end position="391"/>
    </location>
</feature>
<evidence type="ECO:0000256" key="2">
    <source>
        <dbReference type="ARBA" id="ARBA00022692"/>
    </source>
</evidence>
<organism evidence="7 8">
    <name type="scientific">Paramecium octaurelia</name>
    <dbReference type="NCBI Taxonomy" id="43137"/>
    <lineage>
        <taxon>Eukaryota</taxon>
        <taxon>Sar</taxon>
        <taxon>Alveolata</taxon>
        <taxon>Ciliophora</taxon>
        <taxon>Intramacronucleata</taxon>
        <taxon>Oligohymenophorea</taxon>
        <taxon>Peniculida</taxon>
        <taxon>Parameciidae</taxon>
        <taxon>Paramecium</taxon>
    </lineage>
</organism>
<feature type="transmembrane region" description="Helical" evidence="5">
    <location>
        <begin position="294"/>
        <end position="313"/>
    </location>
</feature>
<dbReference type="OMA" id="ICAYVFL"/>
<comment type="caution">
    <text evidence="7">The sequence shown here is derived from an EMBL/GenBank/DDBJ whole genome shotgun (WGS) entry which is preliminary data.</text>
</comment>
<keyword evidence="2 5" id="KW-0812">Transmembrane</keyword>
<feature type="transmembrane region" description="Helical" evidence="5">
    <location>
        <begin position="196"/>
        <end position="219"/>
    </location>
</feature>
<evidence type="ECO:0000256" key="3">
    <source>
        <dbReference type="ARBA" id="ARBA00022989"/>
    </source>
</evidence>
<feature type="domain" description="Ion transport" evidence="6">
    <location>
        <begin position="110"/>
        <end position="229"/>
    </location>
</feature>
<feature type="transmembrane region" description="Helical" evidence="5">
    <location>
        <begin position="328"/>
        <end position="351"/>
    </location>
</feature>
<evidence type="ECO:0000256" key="1">
    <source>
        <dbReference type="ARBA" id="ARBA00004141"/>
    </source>
</evidence>
<evidence type="ECO:0000256" key="5">
    <source>
        <dbReference type="SAM" id="Phobius"/>
    </source>
</evidence>
<dbReference type="GO" id="GO:0016020">
    <property type="term" value="C:membrane"/>
    <property type="evidence" value="ECO:0007669"/>
    <property type="project" value="UniProtKB-SubCell"/>
</dbReference>
<evidence type="ECO:0000313" key="7">
    <source>
        <dbReference type="EMBL" id="CAD8209739.1"/>
    </source>
</evidence>
<protein>
    <recommendedName>
        <fullName evidence="6">Ion transport domain-containing protein</fullName>
    </recommendedName>
</protein>
<keyword evidence="3 5" id="KW-1133">Transmembrane helix</keyword>
<comment type="subcellular location">
    <subcellularLocation>
        <location evidence="1">Membrane</location>
        <topology evidence="1">Multi-pass membrane protein</topology>
    </subcellularLocation>
</comment>
<sequence>MLQLSMQIRNSKVETRKSYQQKKFQLKSSTIKKILFLVYFVGVFQFENKQIIVDLMNISLLMIQIWRHNTKIQISNIDRFDLTICFCALISRQTIPQLQSIILSLCFFSFKNNLSTILKSVKLLKKIKNLSITIIFIILLTSYLFTYLYHSYEQTFTLFGTFSNTCITMLEILTLDSWGSRGRILEQQVGYTGIPSIIICAYVFLMNYFYMNILIGLILETLQLEQNQQLVQVNFLDEHEIKEQKINKKLSDNTHICNLMLGQFYQQIVMVFSIVSVIFNIYNNFVIVDTMGKLFDALDDILYSIHFIFLLFLDKPRISYERSKWERMFLHFIAGPLALFLSHDLACLCNLCKLATTPIVRGIFSGTISIFPILFPIITVLLAIILLMAVYTSRFYSSFIGFKGETYYSSLQQAFYTFVQLLTLDDWDANVLPVFESQQIIMPYILFPCFIIVSNVILLNILIACSCKYFKEIDYSINCQSLNEAHPDNLLVKLNKVAELQIPIIICNVPNTIQESHICQREGLVQICYNNKIINALLVRQ</sequence>
<feature type="transmembrane region" description="Helical" evidence="5">
    <location>
        <begin position="156"/>
        <end position="175"/>
    </location>
</feature>
<keyword evidence="4 5" id="KW-0472">Membrane</keyword>
<name>A0A8S1Y7E7_PAROT</name>
<evidence type="ECO:0000256" key="4">
    <source>
        <dbReference type="ARBA" id="ARBA00023136"/>
    </source>
</evidence>
<accession>A0A8S1Y7E7</accession>
<dbReference type="GO" id="GO:0005216">
    <property type="term" value="F:monoatomic ion channel activity"/>
    <property type="evidence" value="ECO:0007669"/>
    <property type="project" value="InterPro"/>
</dbReference>
<dbReference type="EMBL" id="CAJJDP010000150">
    <property type="protein sequence ID" value="CAD8209739.1"/>
    <property type="molecule type" value="Genomic_DNA"/>
</dbReference>
<reference evidence="7" key="1">
    <citation type="submission" date="2021-01" db="EMBL/GenBank/DDBJ databases">
        <authorList>
            <consortium name="Genoscope - CEA"/>
            <person name="William W."/>
        </authorList>
    </citation>
    <scope>NUCLEOTIDE SEQUENCE</scope>
</reference>
<feature type="transmembrane region" description="Helical" evidence="5">
    <location>
        <begin position="441"/>
        <end position="463"/>
    </location>
</feature>
<proteinExistence type="predicted"/>
<dbReference type="OrthoDB" id="296603at2759"/>
<keyword evidence="8" id="KW-1185">Reference proteome</keyword>
<dbReference type="Pfam" id="PF00520">
    <property type="entry name" value="Ion_trans"/>
    <property type="match status" value="1"/>
</dbReference>